<organism evidence="1 2">
    <name type="scientific">Caldibacillus debilis</name>
    <dbReference type="NCBI Taxonomy" id="301148"/>
    <lineage>
        <taxon>Bacteria</taxon>
        <taxon>Bacillati</taxon>
        <taxon>Bacillota</taxon>
        <taxon>Bacilli</taxon>
        <taxon>Bacillales</taxon>
        <taxon>Bacillaceae</taxon>
        <taxon>Caldibacillus</taxon>
    </lineage>
</organism>
<proteinExistence type="predicted"/>
<evidence type="ECO:0000313" key="2">
    <source>
        <dbReference type="Proteomes" id="UP000257014"/>
    </source>
</evidence>
<gene>
    <name evidence="1" type="ORF">C6P37_15940</name>
</gene>
<evidence type="ECO:0000313" key="1">
    <source>
        <dbReference type="EMBL" id="REJ24426.1"/>
    </source>
</evidence>
<protein>
    <submittedName>
        <fullName evidence="1">Uncharacterized protein</fullName>
    </submittedName>
</protein>
<accession>A0A3E0JWZ5</accession>
<sequence length="96" mass="11051">MIYRFRGTSVYHSTKNSERLSIIIKGFSRKFNGNPLPRPRPYFARPPRIGGPHLPVPFRMAEGETGAVFSFAVPKKRGRLPFRKNGGFYPEFLPRK</sequence>
<name>A0A3E0JWZ5_9BACI</name>
<reference evidence="1 2" key="1">
    <citation type="submission" date="2018-03" db="EMBL/GenBank/DDBJ databases">
        <authorList>
            <person name="Keele B.F."/>
        </authorList>
    </citation>
    <scope>NUCLEOTIDE SEQUENCE [LARGE SCALE GENOMIC DNA]</scope>
    <source>
        <strain evidence="1">ZCTH4_d</strain>
    </source>
</reference>
<dbReference type="Proteomes" id="UP000257014">
    <property type="component" value="Unassembled WGS sequence"/>
</dbReference>
<dbReference type="AlphaFoldDB" id="A0A3E0JWZ5"/>
<comment type="caution">
    <text evidence="1">The sequence shown here is derived from an EMBL/GenBank/DDBJ whole genome shotgun (WGS) entry which is preliminary data.</text>
</comment>
<dbReference type="EMBL" id="QEWE01000038">
    <property type="protein sequence ID" value="REJ24426.1"/>
    <property type="molecule type" value="Genomic_DNA"/>
</dbReference>